<dbReference type="InterPro" id="IPR045621">
    <property type="entry name" value="BPD_transp_1_N"/>
</dbReference>
<keyword evidence="6 7" id="KW-0472">Membrane</keyword>
<feature type="transmembrane region" description="Helical" evidence="7">
    <location>
        <begin position="134"/>
        <end position="154"/>
    </location>
</feature>
<keyword evidence="5 7" id="KW-1133">Transmembrane helix</keyword>
<evidence type="ECO:0000256" key="4">
    <source>
        <dbReference type="ARBA" id="ARBA00022692"/>
    </source>
</evidence>
<dbReference type="SUPFAM" id="SSF161098">
    <property type="entry name" value="MetI-like"/>
    <property type="match status" value="1"/>
</dbReference>
<dbReference type="GO" id="GO:0005886">
    <property type="term" value="C:plasma membrane"/>
    <property type="evidence" value="ECO:0007669"/>
    <property type="project" value="UniProtKB-SubCell"/>
</dbReference>
<protein>
    <submittedName>
        <fullName evidence="9">ABC transporter permease</fullName>
    </submittedName>
</protein>
<dbReference type="Pfam" id="PF19300">
    <property type="entry name" value="BPD_transp_1_N"/>
    <property type="match status" value="1"/>
</dbReference>
<feature type="domain" description="ABC transmembrane type-1" evidence="8">
    <location>
        <begin position="97"/>
        <end position="297"/>
    </location>
</feature>
<evidence type="ECO:0000256" key="7">
    <source>
        <dbReference type="RuleBase" id="RU363032"/>
    </source>
</evidence>
<dbReference type="GO" id="GO:0055085">
    <property type="term" value="P:transmembrane transport"/>
    <property type="evidence" value="ECO:0007669"/>
    <property type="project" value="InterPro"/>
</dbReference>
<proteinExistence type="inferred from homology"/>
<evidence type="ECO:0000256" key="5">
    <source>
        <dbReference type="ARBA" id="ARBA00022989"/>
    </source>
</evidence>
<dbReference type="Pfam" id="PF00528">
    <property type="entry name" value="BPD_transp_1"/>
    <property type="match status" value="1"/>
</dbReference>
<keyword evidence="4 7" id="KW-0812">Transmembrane</keyword>
<evidence type="ECO:0000256" key="6">
    <source>
        <dbReference type="ARBA" id="ARBA00023136"/>
    </source>
</evidence>
<dbReference type="Gene3D" id="1.10.3720.10">
    <property type="entry name" value="MetI-like"/>
    <property type="match status" value="1"/>
</dbReference>
<sequence length="309" mass="33527">MAQFLIRRLLGAVLAVLATTVVAGYLIHAVPGDPVRLLFAESQATSAEQIEEIRRSLGLDRPLHEQYFLFMGRILQGDFGTTIRGGQPVLDLILGRLPVTLVLATCSLIIAAIVGLTLGFLAAYRQGTATDTTLMIGAILGVSIPHFWLGLMLLSVFSVSLGWVPIAGSDWRSFILPSLTLGVTNAAIVARLTRSAMIQIFAQDYIRTAYAKGLPRAMVLSRHALRSGLIPIVTMLGLQFGYMMGGAVIIENVFSLNGVGRLAVQAILQRDFPLIQGFILIFSIVIVSMSFAVDVLHMVLDPRLRRDVT</sequence>
<evidence type="ECO:0000313" key="10">
    <source>
        <dbReference type="Proteomes" id="UP001151234"/>
    </source>
</evidence>
<dbReference type="InterPro" id="IPR035906">
    <property type="entry name" value="MetI-like_sf"/>
</dbReference>
<evidence type="ECO:0000256" key="1">
    <source>
        <dbReference type="ARBA" id="ARBA00004651"/>
    </source>
</evidence>
<dbReference type="PROSITE" id="PS50928">
    <property type="entry name" value="ABC_TM1"/>
    <property type="match status" value="1"/>
</dbReference>
<feature type="transmembrane region" description="Helical" evidence="7">
    <location>
        <begin position="228"/>
        <end position="254"/>
    </location>
</feature>
<comment type="similarity">
    <text evidence="7">Belongs to the binding-protein-dependent transport system permease family.</text>
</comment>
<dbReference type="PANTHER" id="PTHR43163:SF6">
    <property type="entry name" value="DIPEPTIDE TRANSPORT SYSTEM PERMEASE PROTEIN DPPB-RELATED"/>
    <property type="match status" value="1"/>
</dbReference>
<evidence type="ECO:0000313" key="9">
    <source>
        <dbReference type="EMBL" id="MDA5399716.1"/>
    </source>
</evidence>
<evidence type="ECO:0000256" key="3">
    <source>
        <dbReference type="ARBA" id="ARBA00022475"/>
    </source>
</evidence>
<dbReference type="EMBL" id="JAPJZI010000001">
    <property type="protein sequence ID" value="MDA5399716.1"/>
    <property type="molecule type" value="Genomic_DNA"/>
</dbReference>
<feature type="transmembrane region" description="Helical" evidence="7">
    <location>
        <begin position="274"/>
        <end position="296"/>
    </location>
</feature>
<dbReference type="AlphaFoldDB" id="A0A9X3ZIJ4"/>
<dbReference type="InterPro" id="IPR000515">
    <property type="entry name" value="MetI-like"/>
</dbReference>
<reference evidence="9" key="1">
    <citation type="submission" date="2022-11" db="EMBL/GenBank/DDBJ databases">
        <title>Draft genome sequence of Hoeflea poritis E7-10 and Hoeflea prorocentri PM5-8, separated from scleractinian coral Porites lutea and marine dinoflagellate.</title>
        <authorList>
            <person name="Zhang G."/>
            <person name="Wei Q."/>
            <person name="Cai L."/>
        </authorList>
    </citation>
    <scope>NUCLEOTIDE SEQUENCE</scope>
    <source>
        <strain evidence="9">PM5-8</strain>
    </source>
</reference>
<keyword evidence="2 7" id="KW-0813">Transport</keyword>
<comment type="subcellular location">
    <subcellularLocation>
        <location evidence="1 7">Cell membrane</location>
        <topology evidence="1 7">Multi-pass membrane protein</topology>
    </subcellularLocation>
</comment>
<dbReference type="RefSeq" id="WP_267991137.1">
    <property type="nucleotide sequence ID" value="NZ_JAPJZI010000001.1"/>
</dbReference>
<feature type="transmembrane region" description="Helical" evidence="7">
    <location>
        <begin position="174"/>
        <end position="193"/>
    </location>
</feature>
<feature type="transmembrane region" description="Helical" evidence="7">
    <location>
        <begin position="99"/>
        <end position="122"/>
    </location>
</feature>
<evidence type="ECO:0000256" key="2">
    <source>
        <dbReference type="ARBA" id="ARBA00022448"/>
    </source>
</evidence>
<accession>A0A9X3ZIJ4</accession>
<keyword evidence="3" id="KW-1003">Cell membrane</keyword>
<keyword evidence="10" id="KW-1185">Reference proteome</keyword>
<dbReference type="PANTHER" id="PTHR43163">
    <property type="entry name" value="DIPEPTIDE TRANSPORT SYSTEM PERMEASE PROTEIN DPPB-RELATED"/>
    <property type="match status" value="1"/>
</dbReference>
<evidence type="ECO:0000259" key="8">
    <source>
        <dbReference type="PROSITE" id="PS50928"/>
    </source>
</evidence>
<organism evidence="9 10">
    <name type="scientific">Hoeflea prorocentri</name>
    <dbReference type="NCBI Taxonomy" id="1922333"/>
    <lineage>
        <taxon>Bacteria</taxon>
        <taxon>Pseudomonadati</taxon>
        <taxon>Pseudomonadota</taxon>
        <taxon>Alphaproteobacteria</taxon>
        <taxon>Hyphomicrobiales</taxon>
        <taxon>Rhizobiaceae</taxon>
        <taxon>Hoeflea</taxon>
    </lineage>
</organism>
<name>A0A9X3ZIJ4_9HYPH</name>
<gene>
    <name evidence="9" type="ORF">OQ273_14130</name>
</gene>
<dbReference type="Proteomes" id="UP001151234">
    <property type="component" value="Unassembled WGS sequence"/>
</dbReference>
<dbReference type="CDD" id="cd06261">
    <property type="entry name" value="TM_PBP2"/>
    <property type="match status" value="1"/>
</dbReference>
<comment type="caution">
    <text evidence="9">The sequence shown here is derived from an EMBL/GenBank/DDBJ whole genome shotgun (WGS) entry which is preliminary data.</text>
</comment>